<sequence length="350" mass="39208">MVSGTVFNPNFQKNGENLLDSEKSGVREEFLRDFSYQPRPTPKSKSIFTYICLTVLGILSLVIIYFIFSFIYNQFVNESKKLAAIQKFRDEMPGVEFSENRYTQNEPILMDLKFLNLSFSSSNLEHSDRLQRLQTRPAAKDWRNYGKVMSVKNQGNCGSCWAFATVAAVESQYAIRKGTLWSLSEQELVDCDGRSFGCGGGYLDTALAFIIANGLETEADYPYSGVQHNQCQIRGDKTRVRVDKGYLLPADENYIADWVASVGPVAFAMPVPQSILYYKSGIYNPSPADCNRPIGGHAITIIGYGIDNGKPFWTVKNSWGPNWGENGYMRMARGNNVCGFKNKVVAPVIN</sequence>
<name>A0A6A5H831_CAERE</name>
<reference evidence="8 9" key="1">
    <citation type="submission" date="2019-12" db="EMBL/GenBank/DDBJ databases">
        <title>Chromosome-level assembly of the Caenorhabditis remanei genome.</title>
        <authorList>
            <person name="Teterina A.A."/>
            <person name="Willis J.H."/>
            <person name="Phillips P.C."/>
        </authorList>
    </citation>
    <scope>NUCLEOTIDE SEQUENCE [LARGE SCALE GENOMIC DNA]</scope>
    <source>
        <strain evidence="8 9">PX506</strain>
        <tissue evidence="8">Whole organism</tissue>
    </source>
</reference>
<keyword evidence="6" id="KW-0472">Membrane</keyword>
<dbReference type="SUPFAM" id="SSF54001">
    <property type="entry name" value="Cysteine proteinases"/>
    <property type="match status" value="1"/>
</dbReference>
<evidence type="ECO:0000256" key="2">
    <source>
        <dbReference type="ARBA" id="ARBA00022670"/>
    </source>
</evidence>
<dbReference type="PROSITE" id="PS00639">
    <property type="entry name" value="THIOL_PROTEASE_HIS"/>
    <property type="match status" value="1"/>
</dbReference>
<dbReference type="RefSeq" id="XP_053588055.1">
    <property type="nucleotide sequence ID" value="XM_053728478.1"/>
</dbReference>
<evidence type="ECO:0000256" key="4">
    <source>
        <dbReference type="ARBA" id="ARBA00022807"/>
    </source>
</evidence>
<dbReference type="InterPro" id="IPR013128">
    <property type="entry name" value="Peptidase_C1A"/>
</dbReference>
<dbReference type="PANTHER" id="PTHR12411">
    <property type="entry name" value="CYSTEINE PROTEASE FAMILY C1-RELATED"/>
    <property type="match status" value="1"/>
</dbReference>
<dbReference type="KEGG" id="crq:GCK72_011475"/>
<dbReference type="InterPro" id="IPR025661">
    <property type="entry name" value="Pept_asp_AS"/>
</dbReference>
<keyword evidence="4" id="KW-0788">Thiol protease</keyword>
<feature type="transmembrane region" description="Helical" evidence="6">
    <location>
        <begin position="47"/>
        <end position="72"/>
    </location>
</feature>
<proteinExistence type="inferred from homology"/>
<dbReference type="InterPro" id="IPR039417">
    <property type="entry name" value="Peptidase_C1A_papain-like"/>
</dbReference>
<dbReference type="GeneID" id="9823016"/>
<evidence type="ECO:0000313" key="9">
    <source>
        <dbReference type="Proteomes" id="UP000483820"/>
    </source>
</evidence>
<keyword evidence="6" id="KW-0812">Transmembrane</keyword>
<dbReference type="Pfam" id="PF00112">
    <property type="entry name" value="Peptidase_C1"/>
    <property type="match status" value="1"/>
</dbReference>
<keyword evidence="3" id="KW-0378">Hydrolase</keyword>
<evidence type="ECO:0000256" key="1">
    <source>
        <dbReference type="ARBA" id="ARBA00008455"/>
    </source>
</evidence>
<dbReference type="EMBL" id="WUAV01000003">
    <property type="protein sequence ID" value="KAF1763209.1"/>
    <property type="molecule type" value="Genomic_DNA"/>
</dbReference>
<dbReference type="InterPro" id="IPR000668">
    <property type="entry name" value="Peptidase_C1A_C"/>
</dbReference>
<dbReference type="AlphaFoldDB" id="A0A6A5H831"/>
<evidence type="ECO:0000256" key="6">
    <source>
        <dbReference type="SAM" id="Phobius"/>
    </source>
</evidence>
<dbReference type="PRINTS" id="PR00705">
    <property type="entry name" value="PAPAIN"/>
</dbReference>
<protein>
    <recommendedName>
        <fullName evidence="7">Peptidase C1A papain C-terminal domain-containing protein</fullName>
    </recommendedName>
</protein>
<organism evidence="8 9">
    <name type="scientific">Caenorhabditis remanei</name>
    <name type="common">Caenorhabditis vulgaris</name>
    <dbReference type="NCBI Taxonomy" id="31234"/>
    <lineage>
        <taxon>Eukaryota</taxon>
        <taxon>Metazoa</taxon>
        <taxon>Ecdysozoa</taxon>
        <taxon>Nematoda</taxon>
        <taxon>Chromadorea</taxon>
        <taxon>Rhabditida</taxon>
        <taxon>Rhabditina</taxon>
        <taxon>Rhabditomorpha</taxon>
        <taxon>Rhabditoidea</taxon>
        <taxon>Rhabditidae</taxon>
        <taxon>Peloderinae</taxon>
        <taxon>Caenorhabditis</taxon>
    </lineage>
</organism>
<dbReference type="PROSITE" id="PS00640">
    <property type="entry name" value="THIOL_PROTEASE_ASN"/>
    <property type="match status" value="1"/>
</dbReference>
<keyword evidence="2" id="KW-0645">Protease</keyword>
<evidence type="ECO:0000259" key="7">
    <source>
        <dbReference type="SMART" id="SM00645"/>
    </source>
</evidence>
<keyword evidence="6" id="KW-1133">Transmembrane helix</keyword>
<comment type="similarity">
    <text evidence="1">Belongs to the peptidase C1 family.</text>
</comment>
<comment type="caution">
    <text evidence="8">The sequence shown here is derived from an EMBL/GenBank/DDBJ whole genome shotgun (WGS) entry which is preliminary data.</text>
</comment>
<dbReference type="SMART" id="SM00645">
    <property type="entry name" value="Pept_C1"/>
    <property type="match status" value="1"/>
</dbReference>
<evidence type="ECO:0000313" key="8">
    <source>
        <dbReference type="EMBL" id="KAF1763209.1"/>
    </source>
</evidence>
<dbReference type="GO" id="GO:0006508">
    <property type="term" value="P:proteolysis"/>
    <property type="evidence" value="ECO:0007669"/>
    <property type="project" value="UniProtKB-KW"/>
</dbReference>
<dbReference type="CTD" id="9823016"/>
<keyword evidence="5" id="KW-1015">Disulfide bond</keyword>
<dbReference type="InterPro" id="IPR000169">
    <property type="entry name" value="Pept_cys_AS"/>
</dbReference>
<dbReference type="Proteomes" id="UP000483820">
    <property type="component" value="Chromosome III"/>
</dbReference>
<evidence type="ECO:0000256" key="3">
    <source>
        <dbReference type="ARBA" id="ARBA00022801"/>
    </source>
</evidence>
<accession>A0A6A5H831</accession>
<dbReference type="InterPro" id="IPR025660">
    <property type="entry name" value="Pept_his_AS"/>
</dbReference>
<dbReference type="InterPro" id="IPR038765">
    <property type="entry name" value="Papain-like_cys_pep_sf"/>
</dbReference>
<feature type="domain" description="Peptidase C1A papain C-terminal" evidence="7">
    <location>
        <begin position="136"/>
        <end position="348"/>
    </location>
</feature>
<evidence type="ECO:0000256" key="5">
    <source>
        <dbReference type="ARBA" id="ARBA00023157"/>
    </source>
</evidence>
<dbReference type="GO" id="GO:0008234">
    <property type="term" value="F:cysteine-type peptidase activity"/>
    <property type="evidence" value="ECO:0007669"/>
    <property type="project" value="UniProtKB-KW"/>
</dbReference>
<dbReference type="Gene3D" id="3.90.70.10">
    <property type="entry name" value="Cysteine proteinases"/>
    <property type="match status" value="1"/>
</dbReference>
<dbReference type="CDD" id="cd02248">
    <property type="entry name" value="Peptidase_C1A"/>
    <property type="match status" value="1"/>
</dbReference>
<dbReference type="PROSITE" id="PS00139">
    <property type="entry name" value="THIOL_PROTEASE_CYS"/>
    <property type="match status" value="1"/>
</dbReference>
<gene>
    <name evidence="8" type="ORF">GCK72_011475</name>
</gene>